<comment type="caution">
    <text evidence="1">The sequence shown here is derived from an EMBL/GenBank/DDBJ whole genome shotgun (WGS) entry which is preliminary data.</text>
</comment>
<evidence type="ECO:0000313" key="1">
    <source>
        <dbReference type="EMBL" id="GAH60420.1"/>
    </source>
</evidence>
<name>X1HTM9_9ZZZZ</name>
<accession>X1HTM9</accession>
<organism evidence="1">
    <name type="scientific">marine sediment metagenome</name>
    <dbReference type="NCBI Taxonomy" id="412755"/>
    <lineage>
        <taxon>unclassified sequences</taxon>
        <taxon>metagenomes</taxon>
        <taxon>ecological metagenomes</taxon>
    </lineage>
</organism>
<gene>
    <name evidence="1" type="ORF">S03H2_37058</name>
</gene>
<dbReference type="AlphaFoldDB" id="X1HTM9"/>
<reference evidence="1" key="1">
    <citation type="journal article" date="2014" name="Front. Microbiol.">
        <title>High frequency of phylogenetically diverse reductive dehalogenase-homologous genes in deep subseafloor sedimentary metagenomes.</title>
        <authorList>
            <person name="Kawai M."/>
            <person name="Futagami T."/>
            <person name="Toyoda A."/>
            <person name="Takaki Y."/>
            <person name="Nishi S."/>
            <person name="Hori S."/>
            <person name="Arai W."/>
            <person name="Tsubouchi T."/>
            <person name="Morono Y."/>
            <person name="Uchiyama I."/>
            <person name="Ito T."/>
            <person name="Fujiyama A."/>
            <person name="Inagaki F."/>
            <person name="Takami H."/>
        </authorList>
    </citation>
    <scope>NUCLEOTIDE SEQUENCE</scope>
    <source>
        <strain evidence="1">Expedition CK06-06</strain>
    </source>
</reference>
<dbReference type="EMBL" id="BARU01022779">
    <property type="protein sequence ID" value="GAH60420.1"/>
    <property type="molecule type" value="Genomic_DNA"/>
</dbReference>
<protein>
    <submittedName>
        <fullName evidence="1">Uncharacterized protein</fullName>
    </submittedName>
</protein>
<sequence length="138" mass="15271">MSWKERMKEWGGGDLAFLSEDGEMINFVVVGEPELLTGKFKGKDTEKIGCPVVTEDGFALLVAGKRLARKIAKYEEQFQVQAFTAIRHGEADDPNTKYELKTITNVELVKKLFAIAGTDFRPDMIPVAVSDAEAVMQG</sequence>
<proteinExistence type="predicted"/>